<sequence>MSESRGSGEAVSIGPATPADLRLLADIERAADALFDTILGGICWDESPTGVQRAADGGFILTAVVAGVVIGFSHVLEPPGDPHLEQLAVHPR</sequence>
<dbReference type="EMBL" id="BAAAYV010000002">
    <property type="protein sequence ID" value="GAA3647319.1"/>
    <property type="molecule type" value="Genomic_DNA"/>
</dbReference>
<dbReference type="RefSeq" id="WP_221856718.1">
    <property type="nucleotide sequence ID" value="NZ_BAAAYV010000002.1"/>
</dbReference>
<dbReference type="InterPro" id="IPR016181">
    <property type="entry name" value="Acyl_CoA_acyltransferase"/>
</dbReference>
<dbReference type="Gene3D" id="3.40.630.30">
    <property type="match status" value="1"/>
</dbReference>
<name>A0ABP7B4G0_9MICO</name>
<protein>
    <recommendedName>
        <fullName evidence="3">GNAT family N-acetyltransferase</fullName>
    </recommendedName>
</protein>
<organism evidence="1 2">
    <name type="scientific">Microbacterium marinilacus</name>
    <dbReference type="NCBI Taxonomy" id="415209"/>
    <lineage>
        <taxon>Bacteria</taxon>
        <taxon>Bacillati</taxon>
        <taxon>Actinomycetota</taxon>
        <taxon>Actinomycetes</taxon>
        <taxon>Micrococcales</taxon>
        <taxon>Microbacteriaceae</taxon>
        <taxon>Microbacterium</taxon>
    </lineage>
</organism>
<evidence type="ECO:0000313" key="1">
    <source>
        <dbReference type="EMBL" id="GAA3647319.1"/>
    </source>
</evidence>
<reference evidence="2" key="1">
    <citation type="journal article" date="2019" name="Int. J. Syst. Evol. Microbiol.">
        <title>The Global Catalogue of Microorganisms (GCM) 10K type strain sequencing project: providing services to taxonomists for standard genome sequencing and annotation.</title>
        <authorList>
            <consortium name="The Broad Institute Genomics Platform"/>
            <consortium name="The Broad Institute Genome Sequencing Center for Infectious Disease"/>
            <person name="Wu L."/>
            <person name="Ma J."/>
        </authorList>
    </citation>
    <scope>NUCLEOTIDE SEQUENCE [LARGE SCALE GENOMIC DNA]</scope>
    <source>
        <strain evidence="2">JCM 16546</strain>
    </source>
</reference>
<evidence type="ECO:0008006" key="3">
    <source>
        <dbReference type="Google" id="ProtNLM"/>
    </source>
</evidence>
<dbReference type="Proteomes" id="UP001410795">
    <property type="component" value="Unassembled WGS sequence"/>
</dbReference>
<dbReference type="SUPFAM" id="SSF55729">
    <property type="entry name" value="Acyl-CoA N-acyltransferases (Nat)"/>
    <property type="match status" value="1"/>
</dbReference>
<evidence type="ECO:0000313" key="2">
    <source>
        <dbReference type="Proteomes" id="UP001410795"/>
    </source>
</evidence>
<proteinExistence type="predicted"/>
<accession>A0ABP7B4G0</accession>
<gene>
    <name evidence="1" type="ORF">GCM10022202_03370</name>
</gene>
<keyword evidence="2" id="KW-1185">Reference proteome</keyword>
<comment type="caution">
    <text evidence="1">The sequence shown here is derived from an EMBL/GenBank/DDBJ whole genome shotgun (WGS) entry which is preliminary data.</text>
</comment>